<dbReference type="Pfam" id="PF09423">
    <property type="entry name" value="PhoD"/>
    <property type="match status" value="1"/>
</dbReference>
<dbReference type="PANTHER" id="PTHR37031:SF2">
    <property type="entry name" value="PHOD-LIKE PHOSPHATASE METALLOPHOSPHATASE DOMAIN-CONTAINING PROTEIN"/>
    <property type="match status" value="1"/>
</dbReference>
<dbReference type="Pfam" id="PF25077">
    <property type="entry name" value="DUF7800"/>
    <property type="match status" value="1"/>
</dbReference>
<dbReference type="CDD" id="cd07389">
    <property type="entry name" value="MPP_PhoD"/>
    <property type="match status" value="1"/>
</dbReference>
<reference evidence="3 4" key="1">
    <citation type="submission" date="2020-02" db="EMBL/GenBank/DDBJ databases">
        <authorList>
            <person name="Li X.-J."/>
            <person name="Han X.-M."/>
        </authorList>
    </citation>
    <scope>NUCLEOTIDE SEQUENCE [LARGE SCALE GENOMIC DNA]</scope>
    <source>
        <strain evidence="3 4">CCTCC AB 2017055</strain>
    </source>
</reference>
<evidence type="ECO:0000313" key="4">
    <source>
        <dbReference type="Proteomes" id="UP000475214"/>
    </source>
</evidence>
<feature type="domain" description="PhoD-like phosphatase metallophosphatase" evidence="1">
    <location>
        <begin position="130"/>
        <end position="446"/>
    </location>
</feature>
<keyword evidence="4" id="KW-1185">Reference proteome</keyword>
<comment type="caution">
    <text evidence="3">The sequence shown here is derived from an EMBL/GenBank/DDBJ whole genome shotgun (WGS) entry which is preliminary data.</text>
</comment>
<sequence length="534" mass="58719">MARLLLGPIVRAAHRDRVTVWVETDEPCEVTVGPQTSRTVTLLGHHYAFVAVDGLGTATPYTVALDGEQVWPADGADFPPSVLRALPDDRLRLVFGSCRTILPDENGDSDRIDALRECALRCAGGDSEDLPDVLVLLGDQVYADEGAPATRRFVRRRRRTDGPVGAQTHTFAEFAALYREAWSDPAVRWLLSTVPTLMIFDDHEIIDNWNTSEQWLAEHQAQPWWRQRLTNGLAAYWIYQHMGNLLPEERETDAAFAALSGGDESVALDVFDTRATHGALGTKGTRWSYVRALGPARLVMLDSRDGRVLADGQRHMLDEDGWELLEREVNAAEPYLLVGTSLPLLLPSGLFELERLVTAACSGRWGRAGVRIGEEIRQAAQFTHWATFPGSFTRALQALRTAGDAGRKGVIVLSGDVHFSYDARVSSWADGTTPRSPTHQLVSSPLCHDLHGSIIGGVRALVSRPGRFIGRLAARAAGRRRSALRWTIESGPWLHNVISTLDLGPDGASVRVECTRTGGRQGERLETVAEHLLT</sequence>
<evidence type="ECO:0000259" key="1">
    <source>
        <dbReference type="Pfam" id="PF09423"/>
    </source>
</evidence>
<accession>A0A6L9SHI9</accession>
<dbReference type="PANTHER" id="PTHR37031">
    <property type="entry name" value="METALLOPHOSPHATASE BINDING DOMAIN PROTEIN"/>
    <property type="match status" value="1"/>
</dbReference>
<dbReference type="Proteomes" id="UP000475214">
    <property type="component" value="Unassembled WGS sequence"/>
</dbReference>
<proteinExistence type="predicted"/>
<dbReference type="InterPro" id="IPR056702">
    <property type="entry name" value="DUF7800"/>
</dbReference>
<dbReference type="InterPro" id="IPR018946">
    <property type="entry name" value="PhoD-like_MPP"/>
</dbReference>
<dbReference type="Gene3D" id="3.60.21.70">
    <property type="entry name" value="PhoD-like phosphatase"/>
    <property type="match status" value="1"/>
</dbReference>
<evidence type="ECO:0000313" key="3">
    <source>
        <dbReference type="EMBL" id="NEE04597.1"/>
    </source>
</evidence>
<name>A0A6L9SHI9_9ACTN</name>
<dbReference type="AlphaFoldDB" id="A0A6L9SHI9"/>
<gene>
    <name evidence="3" type="ORF">G1H10_30980</name>
</gene>
<dbReference type="InterPro" id="IPR038607">
    <property type="entry name" value="PhoD-like_sf"/>
</dbReference>
<dbReference type="SUPFAM" id="SSF56300">
    <property type="entry name" value="Metallo-dependent phosphatases"/>
    <property type="match status" value="1"/>
</dbReference>
<feature type="domain" description="DUF7800" evidence="2">
    <location>
        <begin position="1"/>
        <end position="82"/>
    </location>
</feature>
<evidence type="ECO:0000259" key="2">
    <source>
        <dbReference type="Pfam" id="PF25077"/>
    </source>
</evidence>
<dbReference type="RefSeq" id="WP_163745144.1">
    <property type="nucleotide sequence ID" value="NZ_JAAGOA010000037.1"/>
</dbReference>
<protein>
    <submittedName>
        <fullName evidence="3">Alkaline phosphatase family protein</fullName>
    </submittedName>
</protein>
<organism evidence="3 4">
    <name type="scientific">Phytoactinopolyspora halotolerans</name>
    <dbReference type="NCBI Taxonomy" id="1981512"/>
    <lineage>
        <taxon>Bacteria</taxon>
        <taxon>Bacillati</taxon>
        <taxon>Actinomycetota</taxon>
        <taxon>Actinomycetes</taxon>
        <taxon>Jiangellales</taxon>
        <taxon>Jiangellaceae</taxon>
        <taxon>Phytoactinopolyspora</taxon>
    </lineage>
</organism>
<dbReference type="EMBL" id="JAAGOA010000037">
    <property type="protein sequence ID" value="NEE04597.1"/>
    <property type="molecule type" value="Genomic_DNA"/>
</dbReference>
<dbReference type="InterPro" id="IPR029052">
    <property type="entry name" value="Metallo-depent_PP-like"/>
</dbReference>